<dbReference type="Gene3D" id="1.10.565.10">
    <property type="entry name" value="Retinoid X Receptor"/>
    <property type="match status" value="1"/>
</dbReference>
<evidence type="ECO:0000256" key="15">
    <source>
        <dbReference type="ARBA" id="ARBA00040912"/>
    </source>
</evidence>
<evidence type="ECO:0000256" key="13">
    <source>
        <dbReference type="ARBA" id="ARBA00023242"/>
    </source>
</evidence>
<dbReference type="Pfam" id="PF00105">
    <property type="entry name" value="zf-C4"/>
    <property type="match status" value="1"/>
</dbReference>
<keyword evidence="2" id="KW-0963">Cytoplasm</keyword>
<evidence type="ECO:0000256" key="17">
    <source>
        <dbReference type="RuleBase" id="RU004334"/>
    </source>
</evidence>
<comment type="similarity">
    <text evidence="17">Belongs to the nuclear hormone receptor family.</text>
</comment>
<evidence type="ECO:0000256" key="5">
    <source>
        <dbReference type="ARBA" id="ARBA00022771"/>
    </source>
</evidence>
<dbReference type="SUPFAM" id="SSF57716">
    <property type="entry name" value="Glucocorticoid receptor-like (DNA-binding domain)"/>
    <property type="match status" value="1"/>
</dbReference>
<comment type="subcellular location">
    <subcellularLocation>
        <location evidence="1">Cytoplasm</location>
        <location evidence="1">Cytoskeleton</location>
    </subcellularLocation>
    <subcellularLocation>
        <location evidence="17">Nucleus</location>
    </subcellularLocation>
</comment>
<evidence type="ECO:0000256" key="1">
    <source>
        <dbReference type="ARBA" id="ARBA00004245"/>
    </source>
</evidence>
<keyword evidence="5 17" id="KW-0863">Zinc-finger</keyword>
<organism evidence="21">
    <name type="scientific">Xenopus tropicalis</name>
    <name type="common">Western clawed frog</name>
    <name type="synonym">Silurana tropicalis</name>
    <dbReference type="NCBI Taxonomy" id="8364"/>
    <lineage>
        <taxon>Eukaryota</taxon>
        <taxon>Metazoa</taxon>
        <taxon>Chordata</taxon>
        <taxon>Craniata</taxon>
        <taxon>Vertebrata</taxon>
        <taxon>Euteleostomi</taxon>
        <taxon>Amphibia</taxon>
        <taxon>Batrachia</taxon>
        <taxon>Anura</taxon>
        <taxon>Pipoidea</taxon>
        <taxon>Pipidae</taxon>
        <taxon>Xenopodinae</taxon>
        <taxon>Xenopus</taxon>
        <taxon>Silurana</taxon>
    </lineage>
</organism>
<evidence type="ECO:0000256" key="8">
    <source>
        <dbReference type="ARBA" id="ARBA00023125"/>
    </source>
</evidence>
<dbReference type="InterPro" id="IPR000536">
    <property type="entry name" value="Nucl_hrmn_rcpt_lig-bd"/>
</dbReference>
<dbReference type="InterPro" id="IPR035500">
    <property type="entry name" value="NHR-like_dom_sf"/>
</dbReference>
<protein>
    <recommendedName>
        <fullName evidence="15">Nuclear receptor subfamily 1 group I member 3</fullName>
    </recommendedName>
    <alternativeName>
        <fullName evidence="16">Constitutive androstane receptor</fullName>
    </alternativeName>
</protein>
<dbReference type="InParanoid" id="A0A6I8QWB3"/>
<dbReference type="SMART" id="SM00399">
    <property type="entry name" value="ZnF_C4"/>
    <property type="match status" value="1"/>
</dbReference>
<reference evidence="21" key="1">
    <citation type="journal article" date="2010" name="Science">
        <title>The genome of the Western clawed frog Xenopus tropicalis.</title>
        <authorList>
            <person name="Hellsten U."/>
            <person name="Harland R.M."/>
            <person name="Gilchrist M.J."/>
            <person name="Hendrix D."/>
            <person name="Jurka J."/>
            <person name="Kapitonov V."/>
            <person name="Ovcharenko I."/>
            <person name="Putnam N.H."/>
            <person name="Shu S."/>
            <person name="Taher L."/>
            <person name="Blitz I.L."/>
            <person name="Blumberg B."/>
            <person name="Dichmann D.S."/>
            <person name="Dubchak I."/>
            <person name="Amaya E."/>
            <person name="Detter J.C."/>
            <person name="Fletcher R."/>
            <person name="Gerhard D.S."/>
            <person name="Goodstein D."/>
            <person name="Graves T."/>
            <person name="Grigoriev I.V."/>
            <person name="Grimwood J."/>
            <person name="Kawashima T."/>
            <person name="Lindquist E."/>
            <person name="Lucas S.M."/>
            <person name="Mead P.E."/>
            <person name="Mitros T."/>
            <person name="Ogino H."/>
            <person name="Ohta Y."/>
            <person name="Poliakov A.V."/>
            <person name="Pollet N."/>
            <person name="Robert J."/>
            <person name="Salamov A."/>
            <person name="Sater A.K."/>
            <person name="Schmutz J."/>
            <person name="Terry A."/>
            <person name="Vize P.D."/>
            <person name="Warren W.C."/>
            <person name="Wells D."/>
            <person name="Wills A."/>
            <person name="Wilson R.K."/>
            <person name="Zimmerman L.B."/>
            <person name="Zorn A.M."/>
            <person name="Grainger R."/>
            <person name="Grammer T."/>
            <person name="Khokha M.K."/>
            <person name="Richardson P.M."/>
            <person name="Rokhsar D.S."/>
        </authorList>
    </citation>
    <scope>NUCLEOTIDE SEQUENCE [LARGE SCALE GENOMIC DNA]</scope>
    <source>
        <strain evidence="21">Nigerian</strain>
    </source>
</reference>
<dbReference type="Gene3D" id="3.30.50.10">
    <property type="entry name" value="Erythroid Transcription Factor GATA-1, subunit A"/>
    <property type="match status" value="1"/>
</dbReference>
<evidence type="ECO:0000256" key="3">
    <source>
        <dbReference type="ARBA" id="ARBA00022553"/>
    </source>
</evidence>
<dbReference type="SMART" id="SM00430">
    <property type="entry name" value="HOLI"/>
    <property type="match status" value="1"/>
</dbReference>
<dbReference type="GO" id="GO:0008270">
    <property type="term" value="F:zinc ion binding"/>
    <property type="evidence" value="ECO:0007669"/>
    <property type="project" value="UniProtKB-KW"/>
</dbReference>
<dbReference type="PANTHER" id="PTHR24082:SF231">
    <property type="entry name" value="NUCLEAR RECEPTOR SUBFAMILY 1 GROUP I MEMBER 3"/>
    <property type="match status" value="1"/>
</dbReference>
<keyword evidence="9" id="KW-0010">Activator</keyword>
<dbReference type="GO" id="GO:0003700">
    <property type="term" value="F:DNA-binding transcription factor activity"/>
    <property type="evidence" value="ECO:0007669"/>
    <property type="project" value="InterPro"/>
</dbReference>
<feature type="compositionally biased region" description="Polar residues" evidence="18">
    <location>
        <begin position="40"/>
        <end position="55"/>
    </location>
</feature>
<keyword evidence="11 17" id="KW-0675">Receptor</keyword>
<feature type="region of interest" description="Disordered" evidence="18">
    <location>
        <begin position="37"/>
        <end position="63"/>
    </location>
</feature>
<dbReference type="GO" id="GO:0043565">
    <property type="term" value="F:sequence-specific DNA binding"/>
    <property type="evidence" value="ECO:0007669"/>
    <property type="project" value="InterPro"/>
</dbReference>
<sequence>MITKHGRLLCKTMNGVDIDLRITQPDWTPTMYSLFEDDSSSSAGSPNTPTFSLKASESEDNDPDTEEKLCSVCGDKANGYHFHVLTCEGCKGFFRRSVSKGLHFTCPFTRSCPITKAKRRRCQACRLHKCFSVGMRKDMIMSEQALAERRALRSRKKQERQSRREPGPALGALTEEQLQLVSLLSEAQLKHFDPTLSNFKHYRPQPLVHVFVYNNHTIPSPAPFPTSGLFPDLNLSDPKYKNLSANPQLISSGSFLPDVLNDLPHFADLSTYMIQQVIQFAKEIPAFRALPMEDQISLLKGSSMEVAHVQFNRVYNIETNVFECGKHKFSIRHGVITGFQEMYLEPMMKFQIMLRKLNLHEEEYALIEALCLFAPDRPGVVEHDIIDEMQENLALTLKCYMDLHHPPPEGRFLYPKLLSLLTELRTLNEEYTRQILHIQDISSENVTPLMKEILF</sequence>
<dbReference type="PRINTS" id="PR00047">
    <property type="entry name" value="STROIDFINGER"/>
</dbReference>
<keyword evidence="12" id="KW-0206">Cytoskeleton</keyword>
<evidence type="ECO:0000259" key="19">
    <source>
        <dbReference type="PROSITE" id="PS51030"/>
    </source>
</evidence>
<dbReference type="InterPro" id="IPR001723">
    <property type="entry name" value="Nuclear_hrmn_rcpt"/>
</dbReference>
<dbReference type="PROSITE" id="PS51843">
    <property type="entry name" value="NR_LBD"/>
    <property type="match status" value="1"/>
</dbReference>
<evidence type="ECO:0000256" key="4">
    <source>
        <dbReference type="ARBA" id="ARBA00022723"/>
    </source>
</evidence>
<feature type="domain" description="Nuclear receptor" evidence="19">
    <location>
        <begin position="67"/>
        <end position="142"/>
    </location>
</feature>
<keyword evidence="4 17" id="KW-0479">Metal-binding</keyword>
<dbReference type="InterPro" id="IPR013088">
    <property type="entry name" value="Znf_NHR/GATA"/>
</dbReference>
<feature type="region of interest" description="Disordered" evidence="18">
    <location>
        <begin position="149"/>
        <end position="170"/>
    </location>
</feature>
<keyword evidence="7 17" id="KW-0805">Transcription regulation</keyword>
<keyword evidence="10 17" id="KW-0804">Transcription</keyword>
<dbReference type="Bgee" id="ENSXETG00000031759">
    <property type="expression patterns" value="Expressed in neurula embryo and 9 other cell types or tissues"/>
</dbReference>
<evidence type="ECO:0000256" key="9">
    <source>
        <dbReference type="ARBA" id="ARBA00023159"/>
    </source>
</evidence>
<keyword evidence="3" id="KW-0597">Phosphoprotein</keyword>
<feature type="domain" description="NR LBD" evidence="20">
    <location>
        <begin position="176"/>
        <end position="455"/>
    </location>
</feature>
<name>A0A6I8QWB3_XENTR</name>
<dbReference type="SUPFAM" id="SSF48508">
    <property type="entry name" value="Nuclear receptor ligand-binding domain"/>
    <property type="match status" value="1"/>
</dbReference>
<gene>
    <name evidence="21" type="primary">nr1i3</name>
</gene>
<dbReference type="PROSITE" id="PS51030">
    <property type="entry name" value="NUCLEAR_REC_DBD_2"/>
    <property type="match status" value="1"/>
</dbReference>
<dbReference type="InterPro" id="IPR050234">
    <property type="entry name" value="Nuclear_hormone_rcpt_NR1"/>
</dbReference>
<dbReference type="PRINTS" id="PR00398">
    <property type="entry name" value="STRDHORMONER"/>
</dbReference>
<dbReference type="GeneTree" id="ENSGT00940000160641"/>
<dbReference type="InterPro" id="IPR001628">
    <property type="entry name" value="Znf_hrmn_rcpt"/>
</dbReference>
<accession>A0A6I8QWB3</accession>
<evidence type="ECO:0000256" key="18">
    <source>
        <dbReference type="SAM" id="MobiDB-lite"/>
    </source>
</evidence>
<dbReference type="Pfam" id="PF00104">
    <property type="entry name" value="Hormone_recep"/>
    <property type="match status" value="1"/>
</dbReference>
<dbReference type="GO" id="GO:0005856">
    <property type="term" value="C:cytoskeleton"/>
    <property type="evidence" value="ECO:0007669"/>
    <property type="project" value="UniProtKB-SubCell"/>
</dbReference>
<evidence type="ECO:0000256" key="10">
    <source>
        <dbReference type="ARBA" id="ARBA00023163"/>
    </source>
</evidence>
<evidence type="ECO:0000256" key="14">
    <source>
        <dbReference type="ARBA" id="ARBA00037362"/>
    </source>
</evidence>
<keyword evidence="13 17" id="KW-0539">Nucleus</keyword>
<proteinExistence type="inferred from homology"/>
<evidence type="ECO:0000313" key="21">
    <source>
        <dbReference type="Ensembl" id="ENSXETP00000076539"/>
    </source>
</evidence>
<keyword evidence="6 17" id="KW-0862">Zinc</keyword>
<reference evidence="21" key="2">
    <citation type="submission" date="2020-05" db="UniProtKB">
        <authorList>
            <consortium name="Ensembl"/>
        </authorList>
    </citation>
    <scope>IDENTIFICATION</scope>
</reference>
<dbReference type="GO" id="GO:0005634">
    <property type="term" value="C:nucleus"/>
    <property type="evidence" value="ECO:0007669"/>
    <property type="project" value="UniProtKB-SubCell"/>
</dbReference>
<evidence type="ECO:0000256" key="11">
    <source>
        <dbReference type="ARBA" id="ARBA00023170"/>
    </source>
</evidence>
<dbReference type="Ensembl" id="ENSXETT00000081175">
    <property type="protein sequence ID" value="ENSXETP00000076539"/>
    <property type="gene ID" value="ENSXETG00000031759"/>
</dbReference>
<comment type="function">
    <text evidence="14">Binds and transactivates the retinoic acid response elements that control expression of the retinoic acid receptor beta 2 and alcohol dehydrogenase 3 genes. Transactivates both the phenobarbital responsive element module of the human CYP2B6 gene and the CYP3A4 xenobiotic response element.</text>
</comment>
<evidence type="ECO:0000256" key="16">
    <source>
        <dbReference type="ARBA" id="ARBA00043125"/>
    </source>
</evidence>
<dbReference type="FunFam" id="3.30.50.10:FF:000044">
    <property type="entry name" value="retinoic acid receptor beta isoform X4"/>
    <property type="match status" value="1"/>
</dbReference>
<dbReference type="PANTHER" id="PTHR24082">
    <property type="entry name" value="NUCLEAR HORMONE RECEPTOR"/>
    <property type="match status" value="1"/>
</dbReference>
<keyword evidence="8 17" id="KW-0238">DNA-binding</keyword>
<evidence type="ECO:0000256" key="12">
    <source>
        <dbReference type="ARBA" id="ARBA00023212"/>
    </source>
</evidence>
<evidence type="ECO:0000256" key="7">
    <source>
        <dbReference type="ARBA" id="ARBA00023015"/>
    </source>
</evidence>
<evidence type="ECO:0000256" key="6">
    <source>
        <dbReference type="ARBA" id="ARBA00022833"/>
    </source>
</evidence>
<dbReference type="PROSITE" id="PS00031">
    <property type="entry name" value="NUCLEAR_REC_DBD_1"/>
    <property type="match status" value="1"/>
</dbReference>
<evidence type="ECO:0000256" key="2">
    <source>
        <dbReference type="ARBA" id="ARBA00022490"/>
    </source>
</evidence>
<dbReference type="CDD" id="cd07156">
    <property type="entry name" value="NR_DBD_VDR_like"/>
    <property type="match status" value="1"/>
</dbReference>
<evidence type="ECO:0000259" key="20">
    <source>
        <dbReference type="PROSITE" id="PS51843"/>
    </source>
</evidence>
<dbReference type="AlphaFoldDB" id="A0A6I8QWB3"/>